<dbReference type="Proteomes" id="UP000006931">
    <property type="component" value="Chromosome"/>
</dbReference>
<reference evidence="1 2" key="1">
    <citation type="journal article" date="2010" name="Genome Res.">
        <title>Genomic, proteomic, and transcriptomic analysis of virulent and avirulent Rickettsia prowazekii reveals its adaptive mutation capabilities.</title>
        <authorList>
            <person name="Bechah Y."/>
            <person name="El Karkouri K."/>
            <person name="Mediannikov O."/>
            <person name="Leroy Q."/>
            <person name="Pelletier N."/>
            <person name="Robert C."/>
            <person name="Medigue C."/>
            <person name="Mege J.L."/>
            <person name="Raoult D."/>
        </authorList>
    </citation>
    <scope>NUCLEOTIDE SEQUENCE [LARGE SCALE GENOMIC DNA]</scope>
    <source>
        <strain evidence="1 2">Rp22</strain>
    </source>
</reference>
<dbReference type="EMBL" id="CP001584">
    <property type="protein sequence ID" value="ADE29649.1"/>
    <property type="molecule type" value="Genomic_DNA"/>
</dbReference>
<accession>D5AW60</accession>
<sequence>MKIKKSLKTKIKSFLEMFAETTQDLSKKLGFFNLSMLKN</sequence>
<evidence type="ECO:0000313" key="1">
    <source>
        <dbReference type="EMBL" id="ADE29649.1"/>
    </source>
</evidence>
<name>D5AW60_RICPP</name>
<dbReference type="HOGENOM" id="CLU_3316153_0_0_5"/>
<dbReference type="PATRIC" id="fig|449216.3.peg.138"/>
<proteinExistence type="predicted"/>
<protein>
    <submittedName>
        <fullName evidence="1">Uncharacterized protein</fullName>
    </submittedName>
</protein>
<evidence type="ECO:0000313" key="2">
    <source>
        <dbReference type="Proteomes" id="UP000006931"/>
    </source>
</evidence>
<dbReference type="AlphaFoldDB" id="D5AW60"/>
<organism evidence="1 2">
    <name type="scientific">Rickettsia prowazekii (strain Rp22)</name>
    <dbReference type="NCBI Taxonomy" id="449216"/>
    <lineage>
        <taxon>Bacteria</taxon>
        <taxon>Pseudomonadati</taxon>
        <taxon>Pseudomonadota</taxon>
        <taxon>Alphaproteobacteria</taxon>
        <taxon>Rickettsiales</taxon>
        <taxon>Rickettsiaceae</taxon>
        <taxon>Rickettsieae</taxon>
        <taxon>Rickettsia</taxon>
        <taxon>typhus group</taxon>
    </lineage>
</organism>
<dbReference type="KEGG" id="rpq:rpr22_0141"/>
<gene>
    <name evidence="1" type="ORF">rpr22_0141</name>
</gene>